<name>A0A9W9LU85_9EURO</name>
<organism evidence="2 3">
    <name type="scientific">Penicillium canariense</name>
    <dbReference type="NCBI Taxonomy" id="189055"/>
    <lineage>
        <taxon>Eukaryota</taxon>
        <taxon>Fungi</taxon>
        <taxon>Dikarya</taxon>
        <taxon>Ascomycota</taxon>
        <taxon>Pezizomycotina</taxon>
        <taxon>Eurotiomycetes</taxon>
        <taxon>Eurotiomycetidae</taxon>
        <taxon>Eurotiales</taxon>
        <taxon>Aspergillaceae</taxon>
        <taxon>Penicillium</taxon>
    </lineage>
</organism>
<feature type="region of interest" description="Disordered" evidence="1">
    <location>
        <begin position="1"/>
        <end position="20"/>
    </location>
</feature>
<comment type="caution">
    <text evidence="2">The sequence shown here is derived from an EMBL/GenBank/DDBJ whole genome shotgun (WGS) entry which is preliminary data.</text>
</comment>
<gene>
    <name evidence="2" type="ORF">N7482_001786</name>
</gene>
<feature type="compositionally biased region" description="Polar residues" evidence="1">
    <location>
        <begin position="1"/>
        <end position="10"/>
    </location>
</feature>
<reference evidence="2" key="1">
    <citation type="submission" date="2022-11" db="EMBL/GenBank/DDBJ databases">
        <authorList>
            <person name="Petersen C."/>
        </authorList>
    </citation>
    <scope>NUCLEOTIDE SEQUENCE</scope>
    <source>
        <strain evidence="2">IBT 26290</strain>
    </source>
</reference>
<evidence type="ECO:0000313" key="3">
    <source>
        <dbReference type="Proteomes" id="UP001149163"/>
    </source>
</evidence>
<protein>
    <submittedName>
        <fullName evidence="2">Uncharacterized protein</fullName>
    </submittedName>
</protein>
<sequence>MFQSPSQPGRATQAADLTAQPSVPHEIAAVPERCRDISPSGRAKRGAPGGETDDDQDTGVGQMLWIEMQLLDSPGLGGWAAE</sequence>
<dbReference type="GeneID" id="81423087"/>
<keyword evidence="3" id="KW-1185">Reference proteome</keyword>
<dbReference type="EMBL" id="JAPQKN010000001">
    <property type="protein sequence ID" value="KAJ5175909.1"/>
    <property type="molecule type" value="Genomic_DNA"/>
</dbReference>
<feature type="region of interest" description="Disordered" evidence="1">
    <location>
        <begin position="32"/>
        <end position="61"/>
    </location>
</feature>
<dbReference type="AlphaFoldDB" id="A0A9W9LU85"/>
<proteinExistence type="predicted"/>
<evidence type="ECO:0000313" key="2">
    <source>
        <dbReference type="EMBL" id="KAJ5175909.1"/>
    </source>
</evidence>
<evidence type="ECO:0000256" key="1">
    <source>
        <dbReference type="SAM" id="MobiDB-lite"/>
    </source>
</evidence>
<accession>A0A9W9LU85</accession>
<reference evidence="2" key="2">
    <citation type="journal article" date="2023" name="IMA Fungus">
        <title>Comparative genomic study of the Penicillium genus elucidates a diverse pangenome and 15 lateral gene transfer events.</title>
        <authorList>
            <person name="Petersen C."/>
            <person name="Sorensen T."/>
            <person name="Nielsen M.R."/>
            <person name="Sondergaard T.E."/>
            <person name="Sorensen J.L."/>
            <person name="Fitzpatrick D.A."/>
            <person name="Frisvad J.C."/>
            <person name="Nielsen K.L."/>
        </authorList>
    </citation>
    <scope>NUCLEOTIDE SEQUENCE</scope>
    <source>
        <strain evidence="2">IBT 26290</strain>
    </source>
</reference>
<dbReference type="RefSeq" id="XP_056547517.1">
    <property type="nucleotide sequence ID" value="XM_056683911.1"/>
</dbReference>
<dbReference type="Proteomes" id="UP001149163">
    <property type="component" value="Unassembled WGS sequence"/>
</dbReference>